<dbReference type="GO" id="GO:0003677">
    <property type="term" value="F:DNA binding"/>
    <property type="evidence" value="ECO:0007669"/>
    <property type="project" value="UniProtKB-UniRule"/>
</dbReference>
<comment type="similarity">
    <text evidence="6">Belongs to the sigma-70 factor family. SigI subfamily.</text>
</comment>
<dbReference type="InterPro" id="IPR013325">
    <property type="entry name" value="RNA_pol_sigma_r2"/>
</dbReference>
<comment type="caution">
    <text evidence="8">The sequence shown here is derived from an EMBL/GenBank/DDBJ whole genome shotgun (WGS) entry which is preliminary data.</text>
</comment>
<keyword evidence="1 6" id="KW-0963">Cytoplasm</keyword>
<dbReference type="EMBL" id="JACHHE010000001">
    <property type="protein sequence ID" value="MBB5179070.1"/>
    <property type="molecule type" value="Genomic_DNA"/>
</dbReference>
<evidence type="ECO:0000256" key="4">
    <source>
        <dbReference type="ARBA" id="ARBA00023125"/>
    </source>
</evidence>
<name>A0A7W8CP76_9BACL</name>
<dbReference type="SUPFAM" id="SSF88946">
    <property type="entry name" value="Sigma2 domain of RNA polymerase sigma factors"/>
    <property type="match status" value="1"/>
</dbReference>
<evidence type="ECO:0000259" key="7">
    <source>
        <dbReference type="Pfam" id="PF04542"/>
    </source>
</evidence>
<dbReference type="PIRSF" id="PIRSF038953">
    <property type="entry name" value="SigI"/>
    <property type="match status" value="1"/>
</dbReference>
<feature type="domain" description="RNA polymerase sigma-70 region 2" evidence="7">
    <location>
        <begin position="36"/>
        <end position="105"/>
    </location>
</feature>
<comment type="subcellular location">
    <subcellularLocation>
        <location evidence="6">Cytoplasm</location>
    </subcellularLocation>
</comment>
<feature type="DNA-binding region" description="H-T-H motif" evidence="6">
    <location>
        <begin position="205"/>
        <end position="224"/>
    </location>
</feature>
<keyword evidence="6" id="KW-0346">Stress response</keyword>
<dbReference type="InterPro" id="IPR014244">
    <property type="entry name" value="RNA_pol_sigma-I"/>
</dbReference>
<evidence type="ECO:0000256" key="6">
    <source>
        <dbReference type="HAMAP-Rule" id="MF_02064"/>
    </source>
</evidence>
<dbReference type="PANTHER" id="PTHR30385:SF6">
    <property type="entry name" value="RNA POLYMERASE SIGMA FACTOR SIGI"/>
    <property type="match status" value="1"/>
</dbReference>
<sequence length="249" mass="28803">MLITAISGIFGRNVKCTAEELALLAQQGDSDALDELLESYGPFMKKTASQVCKRFVSSSDDEYSIALSAFHEAVLGYEEGKNASFLTFAHMIIRRRIIDFIRKESSRQEYSHDFTAAFDEKDSNGWIEGRQAEKFYKEEQQSEKRKEEILAYQQLIAPFGLDFQQLVKVSPAHEDARQSCMQIAQLVAETDDFFDYLTDKKKLPIKDIEKLVRVSRKTLERNRKYIIAMAILIDSELHYLKDYLKERLL</sequence>
<organism evidence="8 9">
    <name type="scientific">Planococcus koreensis</name>
    <dbReference type="NCBI Taxonomy" id="112331"/>
    <lineage>
        <taxon>Bacteria</taxon>
        <taxon>Bacillati</taxon>
        <taxon>Bacillota</taxon>
        <taxon>Bacilli</taxon>
        <taxon>Bacillales</taxon>
        <taxon>Caryophanaceae</taxon>
        <taxon>Planococcus</taxon>
    </lineage>
</organism>
<dbReference type="NCBIfam" id="TIGR02895">
    <property type="entry name" value="spore_sigI"/>
    <property type="match status" value="1"/>
</dbReference>
<evidence type="ECO:0000313" key="9">
    <source>
        <dbReference type="Proteomes" id="UP000525923"/>
    </source>
</evidence>
<dbReference type="PANTHER" id="PTHR30385">
    <property type="entry name" value="SIGMA FACTOR F FLAGELLAR"/>
    <property type="match status" value="1"/>
</dbReference>
<evidence type="ECO:0000256" key="1">
    <source>
        <dbReference type="ARBA" id="ARBA00022490"/>
    </source>
</evidence>
<dbReference type="Pfam" id="PF04542">
    <property type="entry name" value="Sigma70_r2"/>
    <property type="match status" value="1"/>
</dbReference>
<keyword evidence="4 6" id="KW-0238">DNA-binding</keyword>
<dbReference type="Proteomes" id="UP000525923">
    <property type="component" value="Unassembled WGS sequence"/>
</dbReference>
<comment type="function">
    <text evidence="6">Sigma factors are initiation factors that promote the attachment of RNA polymerase to specific initiation sites and are then released.</text>
</comment>
<dbReference type="RefSeq" id="WP_135505651.1">
    <property type="nucleotide sequence ID" value="NZ_JACHHE010000001.1"/>
</dbReference>
<keyword evidence="5 6" id="KW-0804">Transcription</keyword>
<dbReference type="Gene3D" id="1.10.1740.10">
    <property type="match status" value="1"/>
</dbReference>
<proteinExistence type="inferred from homology"/>
<dbReference type="GO" id="GO:0016987">
    <property type="term" value="F:sigma factor activity"/>
    <property type="evidence" value="ECO:0007669"/>
    <property type="project" value="UniProtKB-UniRule"/>
</dbReference>
<protein>
    <recommendedName>
        <fullName evidence="6">RNA polymerase sigma factor SigI</fullName>
    </recommendedName>
</protein>
<dbReference type="OrthoDB" id="3190733at2"/>
<evidence type="ECO:0000313" key="8">
    <source>
        <dbReference type="EMBL" id="MBB5179070.1"/>
    </source>
</evidence>
<feature type="short sequence motif" description="Polymerase core binding" evidence="6">
    <location>
        <begin position="61"/>
        <end position="74"/>
    </location>
</feature>
<comment type="activity regulation">
    <text evidence="6">Negatively regulated by the anti-sigma-I factor RsgI.</text>
</comment>
<evidence type="ECO:0000256" key="3">
    <source>
        <dbReference type="ARBA" id="ARBA00023082"/>
    </source>
</evidence>
<dbReference type="HAMAP" id="MF_02064">
    <property type="entry name" value="Sigma70_SigI"/>
    <property type="match status" value="1"/>
</dbReference>
<keyword evidence="9" id="KW-1185">Reference proteome</keyword>
<dbReference type="GO" id="GO:0005737">
    <property type="term" value="C:cytoplasm"/>
    <property type="evidence" value="ECO:0007669"/>
    <property type="project" value="UniProtKB-SubCell"/>
</dbReference>
<reference evidence="8 9" key="1">
    <citation type="submission" date="2020-08" db="EMBL/GenBank/DDBJ databases">
        <title>Genomic Encyclopedia of Type Strains, Phase IV (KMG-IV): sequencing the most valuable type-strain genomes for metagenomic binning, comparative biology and taxonomic classification.</title>
        <authorList>
            <person name="Goeker M."/>
        </authorList>
    </citation>
    <scope>NUCLEOTIDE SEQUENCE [LARGE SCALE GENOMIC DNA]</scope>
    <source>
        <strain evidence="8 9">DSM 15895</strain>
    </source>
</reference>
<dbReference type="InterPro" id="IPR007627">
    <property type="entry name" value="RNA_pol_sigma70_r2"/>
</dbReference>
<evidence type="ECO:0000256" key="2">
    <source>
        <dbReference type="ARBA" id="ARBA00023015"/>
    </source>
</evidence>
<comment type="subunit">
    <text evidence="6">Interacts with RsgI.</text>
</comment>
<dbReference type="GO" id="GO:0006352">
    <property type="term" value="P:DNA-templated transcription initiation"/>
    <property type="evidence" value="ECO:0007669"/>
    <property type="project" value="UniProtKB-UniRule"/>
</dbReference>
<keyword evidence="3 6" id="KW-0731">Sigma factor</keyword>
<evidence type="ECO:0000256" key="5">
    <source>
        <dbReference type="ARBA" id="ARBA00023163"/>
    </source>
</evidence>
<gene>
    <name evidence="6" type="primary">sigI</name>
    <name evidence="8" type="ORF">HNQ44_000492</name>
</gene>
<keyword evidence="2 6" id="KW-0805">Transcription regulation</keyword>
<accession>A0A7W8CP76</accession>
<dbReference type="AlphaFoldDB" id="A0A7W8CP76"/>